<organism evidence="1 2">
    <name type="scientific">Corynebacterium phage PotatoChip</name>
    <dbReference type="NCBI Taxonomy" id="2047870"/>
    <lineage>
        <taxon>Viruses</taxon>
        <taxon>Duplodnaviria</taxon>
        <taxon>Heunggongvirae</taxon>
        <taxon>Uroviricota</taxon>
        <taxon>Caudoviricetes</taxon>
        <taxon>Zierdtviridae</taxon>
        <taxon>Toshachvirinae</taxon>
        <taxon>Ceetrepovirus</taxon>
        <taxon>Ceetrepovirus zion</taxon>
        <taxon>Corynebacterium virus Zion</taxon>
    </lineage>
</organism>
<accession>A0A2H4P8X9</accession>
<gene>
    <name evidence="1" type="ORF">SEA_POTATOCHIP_2</name>
</gene>
<reference evidence="1 2" key="1">
    <citation type="submission" date="2017-10" db="EMBL/GenBank/DDBJ databases">
        <authorList>
            <person name="Monti D.L."/>
            <person name="McPhail C.W."/>
            <person name="Foksinska A.M."/>
            <person name="Opsteen S.A."/>
            <person name="Casey K.N."/>
            <person name="Ali S.Y."/>
            <person name="Nguyen D.C."/>
            <person name="Vale K."/>
            <person name="Baghaei N."/>
            <person name="Pratt M.C."/>
            <person name="Page E.F."/>
            <person name="Gosain A.J."/>
            <person name="Castillo S.J."/>
            <person name="Mallepalli N.R."/>
            <person name="Thompson A.L."/>
            <person name="Presedo N.A."/>
            <person name="Murrell A.C."/>
            <person name="Sahawneh K.J."/>
            <person name="Saleeby D.P."/>
            <person name="Stoner T.H."/>
            <person name="Garlena R.A."/>
            <person name="Russell D.A."/>
            <person name="Pope W.H."/>
            <person name="Jacobs-Sera D."/>
            <person name="Hatfull G.F."/>
        </authorList>
    </citation>
    <scope>NUCLEOTIDE SEQUENCE [LARGE SCALE GENOMIC DNA]</scope>
</reference>
<evidence type="ECO:0000313" key="2">
    <source>
        <dbReference type="Proteomes" id="UP000241102"/>
    </source>
</evidence>
<proteinExistence type="predicted"/>
<dbReference type="EMBL" id="MG198778">
    <property type="protein sequence ID" value="ATW58676.1"/>
    <property type="molecule type" value="Genomic_DNA"/>
</dbReference>
<dbReference type="Proteomes" id="UP000241102">
    <property type="component" value="Segment"/>
</dbReference>
<name>A0A2H4P8X9_9CAUD</name>
<sequence length="127" mass="15165">MPPTYHRLDKEPTRGRVGGMNFFKRKATTAYRAYLDSEESSEAMHVYKIEGHPELTIFYNLLENHATLTVDLNLDDPQGDEYLSSERFEDWKELESRIPYWTVTLRQIETLYRHDMQDMIHTYEAEE</sequence>
<evidence type="ECO:0000313" key="1">
    <source>
        <dbReference type="EMBL" id="ATW58676.1"/>
    </source>
</evidence>
<protein>
    <submittedName>
        <fullName evidence="1">Uncharacterized protein</fullName>
    </submittedName>
</protein>